<comment type="caution">
    <text evidence="3">The sequence shown here is derived from an EMBL/GenBank/DDBJ whole genome shotgun (WGS) entry which is preliminary data.</text>
</comment>
<gene>
    <name evidence="3" type="ORF">RCL2_002172000</name>
</gene>
<feature type="transmembrane region" description="Helical" evidence="2">
    <location>
        <begin position="12"/>
        <end position="31"/>
    </location>
</feature>
<feature type="compositionally biased region" description="Polar residues" evidence="1">
    <location>
        <begin position="215"/>
        <end position="228"/>
    </location>
</feature>
<evidence type="ECO:0000256" key="2">
    <source>
        <dbReference type="SAM" id="Phobius"/>
    </source>
</evidence>
<evidence type="ECO:0000313" key="3">
    <source>
        <dbReference type="EMBL" id="GES95026.1"/>
    </source>
</evidence>
<dbReference type="OrthoDB" id="2399993at2759"/>
<organism evidence="3 4">
    <name type="scientific">Rhizophagus clarus</name>
    <dbReference type="NCBI Taxonomy" id="94130"/>
    <lineage>
        <taxon>Eukaryota</taxon>
        <taxon>Fungi</taxon>
        <taxon>Fungi incertae sedis</taxon>
        <taxon>Mucoromycota</taxon>
        <taxon>Glomeromycotina</taxon>
        <taxon>Glomeromycetes</taxon>
        <taxon>Glomerales</taxon>
        <taxon>Glomeraceae</taxon>
        <taxon>Rhizophagus</taxon>
    </lineage>
</organism>
<feature type="transmembrane region" description="Helical" evidence="2">
    <location>
        <begin position="129"/>
        <end position="150"/>
    </location>
</feature>
<feature type="transmembrane region" description="Helical" evidence="2">
    <location>
        <begin position="51"/>
        <end position="71"/>
    </location>
</feature>
<dbReference type="AlphaFoldDB" id="A0A8H3LZS9"/>
<protein>
    <recommendedName>
        <fullName evidence="5">MARVEL domain-containing protein</fullName>
    </recommendedName>
</protein>
<keyword evidence="2" id="KW-1133">Transmembrane helix</keyword>
<feature type="region of interest" description="Disordered" evidence="1">
    <location>
        <begin position="201"/>
        <end position="230"/>
    </location>
</feature>
<reference evidence="3" key="1">
    <citation type="submission" date="2019-10" db="EMBL/GenBank/DDBJ databases">
        <title>Conservation and host-specific expression of non-tandemly repeated heterogenous ribosome RNA gene in arbuscular mycorrhizal fungi.</title>
        <authorList>
            <person name="Maeda T."/>
            <person name="Kobayashi Y."/>
            <person name="Nakagawa T."/>
            <person name="Ezawa T."/>
            <person name="Yamaguchi K."/>
            <person name="Bino T."/>
            <person name="Nishimoto Y."/>
            <person name="Shigenobu S."/>
            <person name="Kawaguchi M."/>
        </authorList>
    </citation>
    <scope>NUCLEOTIDE SEQUENCE</scope>
    <source>
        <strain evidence="3">HR1</strain>
    </source>
</reference>
<evidence type="ECO:0000313" key="4">
    <source>
        <dbReference type="Proteomes" id="UP000615446"/>
    </source>
</evidence>
<keyword evidence="2" id="KW-0472">Membrane</keyword>
<keyword evidence="2" id="KW-0812">Transmembrane</keyword>
<name>A0A8H3LZS9_9GLOM</name>
<sequence length="255" mass="29219">MANFILQKSTLLIWRLFQILLLTTIFSLEFAQIQGFKIWYYEEPSHGSASYYWLVIFTTYIFLLYYLTSFSYRWITGPYLSEVYSDIFLTHFWIIISLINISPELNGSKLTCDYPQDENYYARTTRCKLFLSSISLSWVVAATYIVSSYISIMRWRKRPIEAKTTKFVEPPIVVHKPETYVVQKGVLADGQPALFFHKAQKNNSNPNVSRGGASGNVSPTSSHNASTHNLHHGFTHQANASKASIYLHDKGVSEA</sequence>
<evidence type="ECO:0000256" key="1">
    <source>
        <dbReference type="SAM" id="MobiDB-lite"/>
    </source>
</evidence>
<proteinExistence type="predicted"/>
<evidence type="ECO:0008006" key="5">
    <source>
        <dbReference type="Google" id="ProtNLM"/>
    </source>
</evidence>
<dbReference type="EMBL" id="BLAL01000239">
    <property type="protein sequence ID" value="GES95026.1"/>
    <property type="molecule type" value="Genomic_DNA"/>
</dbReference>
<accession>A0A8H3LZS9</accession>
<dbReference type="Proteomes" id="UP000615446">
    <property type="component" value="Unassembled WGS sequence"/>
</dbReference>